<keyword evidence="8" id="KW-0139">CF(1)</keyword>
<gene>
    <name evidence="8 10" type="primary">atpD</name>
</gene>
<sequence length="163" mass="19233">MKQKIVEPYAQALFRLKDDIDLTPLWEMARDSKFMQLLMNPSIPKEKKWQLFQPFDKLVQSWLEVIWKKKRMNLLAEICASYLELRKKKEGIVTVFVTSATPLTDTQTQQLEVQLTRMCQAKHLQCEYQVDAQLLAGLKIQMNGQLIDTSWQTQLKQLMKSLW</sequence>
<keyword evidence="4 8" id="KW-0375">Hydrogen ion transport</keyword>
<comment type="function">
    <text evidence="8">F(1)F(0) ATP synthase produces ATP from ADP in the presence of a proton or sodium gradient. F-type ATPases consist of two structural domains, F(1) containing the extramembraneous catalytic core and F(0) containing the membrane proton channel, linked together by a central stalk and a peripheral stalk. During catalysis, ATP synthesis in the catalytic domain of F(1) is coupled via a rotary mechanism of the central stalk subunits to proton translocation.</text>
</comment>
<dbReference type="PANTHER" id="PTHR11910">
    <property type="entry name" value="ATP SYNTHASE DELTA CHAIN"/>
    <property type="match status" value="1"/>
</dbReference>
<organism evidence="10">
    <name type="scientific">Cyanidioschyzon merolae</name>
    <name type="common">Red alga</name>
    <dbReference type="NCBI Taxonomy" id="45157"/>
    <lineage>
        <taxon>Eukaryota</taxon>
        <taxon>Rhodophyta</taxon>
        <taxon>Bangiophyceae</taxon>
        <taxon>Cyanidiales</taxon>
        <taxon>Cyanidiaceae</taxon>
        <taxon>Cyanidioschyzon</taxon>
    </lineage>
</organism>
<dbReference type="HAMAP" id="MF_01416">
    <property type="entry name" value="ATP_synth_delta_bact"/>
    <property type="match status" value="1"/>
</dbReference>
<reference evidence="9" key="1">
    <citation type="submission" date="2018-11" db="EMBL/GenBank/DDBJ databases">
        <title>Complete Plastid Genome of Cyanidioschyzon merolae Isolate 5508.</title>
        <authorList>
            <person name="Bi G."/>
        </authorList>
    </citation>
    <scope>NUCLEOTIDE SEQUENCE</scope>
    <source>
        <strain evidence="9">5508</strain>
    </source>
</reference>
<dbReference type="EMBL" id="MK231134">
    <property type="protein sequence ID" value="QFV17070.1"/>
    <property type="molecule type" value="Genomic_DNA"/>
</dbReference>
<dbReference type="SMR" id="A0A5P9RUK6"/>
<keyword evidence="10" id="KW-0150">Chloroplast</keyword>
<dbReference type="InterPro" id="IPR000711">
    <property type="entry name" value="ATPase_OSCP/dsu"/>
</dbReference>
<evidence type="ECO:0000313" key="9">
    <source>
        <dbReference type="EMBL" id="QFV17070.1"/>
    </source>
</evidence>
<evidence type="ECO:0000256" key="7">
    <source>
        <dbReference type="ARBA" id="ARBA00023310"/>
    </source>
</evidence>
<reference evidence="10" key="2">
    <citation type="submission" date="2018-11" db="EMBL/GenBank/DDBJ databases">
        <title>Complete Plastid Genome of Cyanidioschyzon merolae Isolate 5578.</title>
        <authorList>
            <person name="Bi G."/>
        </authorList>
    </citation>
    <scope>NUCLEOTIDE SEQUENCE</scope>
</reference>
<name>A0A5P9RUK6_CYAME</name>
<evidence type="ECO:0000256" key="5">
    <source>
        <dbReference type="ARBA" id="ARBA00023065"/>
    </source>
</evidence>
<dbReference type="GO" id="GO:0046933">
    <property type="term" value="F:proton-transporting ATP synthase activity, rotational mechanism"/>
    <property type="evidence" value="ECO:0007669"/>
    <property type="project" value="UniProtKB-UniRule"/>
</dbReference>
<evidence type="ECO:0000256" key="3">
    <source>
        <dbReference type="ARBA" id="ARBA00022448"/>
    </source>
</evidence>
<evidence type="ECO:0000256" key="6">
    <source>
        <dbReference type="ARBA" id="ARBA00023136"/>
    </source>
</evidence>
<geneLocation type="chloroplast" evidence="10"/>
<dbReference type="InterPro" id="IPR026015">
    <property type="entry name" value="ATP_synth_OSCP/delta_N_sf"/>
</dbReference>
<dbReference type="GO" id="GO:0009535">
    <property type="term" value="C:chloroplast thylakoid membrane"/>
    <property type="evidence" value="ECO:0007669"/>
    <property type="project" value="UniProtKB-SubCell"/>
</dbReference>
<keyword evidence="8" id="KW-0793">Thylakoid</keyword>
<dbReference type="OMA" id="SKMIDMS"/>
<keyword evidence="7 8" id="KW-0066">ATP synthesis</keyword>
<comment type="subunit">
    <text evidence="8">F-type ATPases have 2 components, F(1) - the catalytic core - and F(0) - the membrane proton channel. F(1) has five subunits: alpha(3), beta(3), gamma(1), delta(1), epsilon(1). CF(0) has four main subunits: a(1), b(1), b'(1) and c(10-14). The alpha and beta chains form an alternating ring which encloses part of the gamma chain. F(1) is attached to F(0) by a central stalk formed by the gamma and epsilon chains, while a peripheral stalk is formed by the delta, b and b' chains.</text>
</comment>
<proteinExistence type="inferred from homology"/>
<evidence type="ECO:0000256" key="1">
    <source>
        <dbReference type="ARBA" id="ARBA00004370"/>
    </source>
</evidence>
<dbReference type="Pfam" id="PF00213">
    <property type="entry name" value="OSCP"/>
    <property type="match status" value="1"/>
</dbReference>
<comment type="similarity">
    <text evidence="2 8">Belongs to the ATPase delta chain family.</text>
</comment>
<evidence type="ECO:0000256" key="2">
    <source>
        <dbReference type="ARBA" id="ARBA00007046"/>
    </source>
</evidence>
<evidence type="ECO:0000256" key="8">
    <source>
        <dbReference type="HAMAP-Rule" id="MF_01416"/>
    </source>
</evidence>
<accession>A0A5P9RUK6</accession>
<dbReference type="EMBL" id="MK231135">
    <property type="protein sequence ID" value="QFV17243.1"/>
    <property type="molecule type" value="Genomic_DNA"/>
</dbReference>
<protein>
    <recommendedName>
        <fullName evidence="8">ATP synthase subunit delta, chloroplastic</fullName>
    </recommendedName>
    <alternativeName>
        <fullName evidence="8">ATP synthase F(1) sector subunit delta</fullName>
    </alternativeName>
    <alternativeName>
        <fullName evidence="8">F-type ATPase subunit delta</fullName>
    </alternativeName>
</protein>
<keyword evidence="6 8" id="KW-0472">Membrane</keyword>
<evidence type="ECO:0000313" key="10">
    <source>
        <dbReference type="EMBL" id="QFV17243.1"/>
    </source>
</evidence>
<dbReference type="PRINTS" id="PR00125">
    <property type="entry name" value="ATPASEDELTA"/>
</dbReference>
<dbReference type="AlphaFoldDB" id="A0A5P9RUK6"/>
<dbReference type="Gene3D" id="1.10.520.20">
    <property type="entry name" value="N-terminal domain of the delta subunit of the F1F0-ATP synthase"/>
    <property type="match status" value="1"/>
</dbReference>
<dbReference type="SUPFAM" id="SSF47928">
    <property type="entry name" value="N-terminal domain of the delta subunit of the F1F0-ATP synthase"/>
    <property type="match status" value="1"/>
</dbReference>
<comment type="subcellular location">
    <subcellularLocation>
        <location evidence="1">Membrane</location>
    </subcellularLocation>
    <subcellularLocation>
        <location evidence="8">Plastid</location>
        <location evidence="8">Chloroplast thylakoid membrane</location>
        <topology evidence="8">Peripheral membrane protein</topology>
    </subcellularLocation>
</comment>
<keyword evidence="3 8" id="KW-0813">Transport</keyword>
<keyword evidence="10" id="KW-0934">Plastid</keyword>
<dbReference type="NCBIfam" id="TIGR01145">
    <property type="entry name" value="ATP_synt_delta"/>
    <property type="match status" value="1"/>
</dbReference>
<evidence type="ECO:0000256" key="4">
    <source>
        <dbReference type="ARBA" id="ARBA00022781"/>
    </source>
</evidence>
<keyword evidence="5 8" id="KW-0406">Ion transport</keyword>
<dbReference type="GO" id="GO:0045259">
    <property type="term" value="C:proton-transporting ATP synthase complex"/>
    <property type="evidence" value="ECO:0007669"/>
    <property type="project" value="UniProtKB-KW"/>
</dbReference>
<comment type="function">
    <text evidence="8">This protein is part of the stalk that links CF(0) to CF(1). It either transmits conformational changes from CF(0) to CF(1) or is implicated in proton conduction.</text>
</comment>